<keyword evidence="2" id="KW-1185">Reference proteome</keyword>
<gene>
    <name evidence="1" type="ORF">Tasa_041_054</name>
</gene>
<organism evidence="1 2">
    <name type="scientific">Tanticharoenia sakaeratensis NBRC 103193</name>
    <dbReference type="NCBI Taxonomy" id="1231623"/>
    <lineage>
        <taxon>Bacteria</taxon>
        <taxon>Pseudomonadati</taxon>
        <taxon>Pseudomonadota</taxon>
        <taxon>Alphaproteobacteria</taxon>
        <taxon>Acetobacterales</taxon>
        <taxon>Acetobacteraceae</taxon>
        <taxon>Tanticharoenia</taxon>
    </lineage>
</organism>
<accession>A0A0D6MNL8</accession>
<evidence type="ECO:0000313" key="1">
    <source>
        <dbReference type="EMBL" id="GAN55259.1"/>
    </source>
</evidence>
<reference evidence="1 2" key="1">
    <citation type="submission" date="2012-10" db="EMBL/GenBank/DDBJ databases">
        <title>Genome sequencing of Tanticharoenia sakaeratensis NBRC 103193.</title>
        <authorList>
            <person name="Azuma Y."/>
            <person name="Hadano H."/>
            <person name="Hirakawa H."/>
            <person name="Matsushita K."/>
        </authorList>
    </citation>
    <scope>NUCLEOTIDE SEQUENCE [LARGE SCALE GENOMIC DNA]</scope>
    <source>
        <strain evidence="1 2">NBRC 103193</strain>
    </source>
</reference>
<evidence type="ECO:0000313" key="2">
    <source>
        <dbReference type="Proteomes" id="UP000032679"/>
    </source>
</evidence>
<protein>
    <submittedName>
        <fullName evidence="1">Phage-related protein</fullName>
    </submittedName>
</protein>
<dbReference type="EMBL" id="BALE01000041">
    <property type="protein sequence ID" value="GAN55259.1"/>
    <property type="molecule type" value="Genomic_DNA"/>
</dbReference>
<name>A0A0D6MNL8_9PROT</name>
<dbReference type="Proteomes" id="UP000032679">
    <property type="component" value="Unassembled WGS sequence"/>
</dbReference>
<proteinExistence type="predicted"/>
<dbReference type="AlphaFoldDB" id="A0A0D6MNL8"/>
<sequence length="179" mass="19648">MMRQFRSPDAFAAFLRDRVIGTLPGAVHRGVADGADLIKTETKVQIGHYLEGPEAGLPTAPLADRTINERIRMGYTPDDPGLRSGDMRESYGTRVSESALRVDASIGSDDLHAVYFELGRTIYTDKGVNYQPPRPELSVAAIRNEDRVVDGVSRAIVRALEGRPLPNRPVTDESENSDL</sequence>
<dbReference type="STRING" id="1231623.Tasa_041_054"/>
<comment type="caution">
    <text evidence="1">The sequence shown here is derived from an EMBL/GenBank/DDBJ whole genome shotgun (WGS) entry which is preliminary data.</text>
</comment>
<dbReference type="OrthoDB" id="278515at2"/>
<dbReference type="RefSeq" id="WP_048850254.1">
    <property type="nucleotide sequence ID" value="NZ_BAQF01000022.1"/>
</dbReference>